<protein>
    <submittedName>
        <fullName evidence="2">Uncharacterized protein</fullName>
    </submittedName>
</protein>
<organism evidence="2 3">
    <name type="scientific">Solanum commersonii</name>
    <name type="common">Commerson's wild potato</name>
    <name type="synonym">Commerson's nightshade</name>
    <dbReference type="NCBI Taxonomy" id="4109"/>
    <lineage>
        <taxon>Eukaryota</taxon>
        <taxon>Viridiplantae</taxon>
        <taxon>Streptophyta</taxon>
        <taxon>Embryophyta</taxon>
        <taxon>Tracheophyta</taxon>
        <taxon>Spermatophyta</taxon>
        <taxon>Magnoliopsida</taxon>
        <taxon>eudicotyledons</taxon>
        <taxon>Gunneridae</taxon>
        <taxon>Pentapetalae</taxon>
        <taxon>asterids</taxon>
        <taxon>lamiids</taxon>
        <taxon>Solanales</taxon>
        <taxon>Solanaceae</taxon>
        <taxon>Solanoideae</taxon>
        <taxon>Solaneae</taxon>
        <taxon>Solanum</taxon>
    </lineage>
</organism>
<feature type="compositionally biased region" description="Polar residues" evidence="1">
    <location>
        <begin position="1"/>
        <end position="14"/>
    </location>
</feature>
<gene>
    <name evidence="2" type="ORF">H5410_003403</name>
</gene>
<dbReference type="PANTHER" id="PTHR33499">
    <property type="entry name" value="OS12G0282400 PROTEIN-RELATED"/>
    <property type="match status" value="1"/>
</dbReference>
<dbReference type="OrthoDB" id="1301128at2759"/>
<comment type="caution">
    <text evidence="2">The sequence shown here is derived from an EMBL/GenBank/DDBJ whole genome shotgun (WGS) entry which is preliminary data.</text>
</comment>
<dbReference type="AlphaFoldDB" id="A0A9J6B4K5"/>
<dbReference type="EMBL" id="JACXVP010000001">
    <property type="protein sequence ID" value="KAG5631686.1"/>
    <property type="molecule type" value="Genomic_DNA"/>
</dbReference>
<keyword evidence="3" id="KW-1185">Reference proteome</keyword>
<evidence type="ECO:0000313" key="3">
    <source>
        <dbReference type="Proteomes" id="UP000824120"/>
    </source>
</evidence>
<evidence type="ECO:0000313" key="2">
    <source>
        <dbReference type="EMBL" id="KAG5631686.1"/>
    </source>
</evidence>
<proteinExistence type="predicted"/>
<dbReference type="PANTHER" id="PTHR33499:SF26">
    <property type="entry name" value="DUF4216 DOMAIN-CONTAINING PROTEIN"/>
    <property type="match status" value="1"/>
</dbReference>
<feature type="region of interest" description="Disordered" evidence="1">
    <location>
        <begin position="1"/>
        <end position="38"/>
    </location>
</feature>
<feature type="compositionally biased region" description="Basic and acidic residues" evidence="1">
    <location>
        <begin position="17"/>
        <end position="32"/>
    </location>
</feature>
<reference evidence="2 3" key="1">
    <citation type="submission" date="2020-09" db="EMBL/GenBank/DDBJ databases">
        <title>De no assembly of potato wild relative species, Solanum commersonii.</title>
        <authorList>
            <person name="Cho K."/>
        </authorList>
    </citation>
    <scope>NUCLEOTIDE SEQUENCE [LARGE SCALE GENOMIC DNA]</scope>
    <source>
        <strain evidence="2">LZ3.2</strain>
        <tissue evidence="2">Leaf</tissue>
    </source>
</reference>
<accession>A0A9J6B4K5</accession>
<evidence type="ECO:0000256" key="1">
    <source>
        <dbReference type="SAM" id="MobiDB-lite"/>
    </source>
</evidence>
<name>A0A9J6B4K5_SOLCO</name>
<sequence>MDTPTLASTNQVKKYTQKVEKSATGKRLEQRDGSLSSSLGVSEYDVGALNKSTLYANQKMQTLSKRTKLNSTTSSSQEMQTIDRLVLQKEDMQTNEHCRHLRIKNKCKEVASLENGQKLKVTFYNDRTVGTNINMFLRYLGKIVRDRNIFPLGNKFEGVDMNEHRDHVLG</sequence>
<dbReference type="Proteomes" id="UP000824120">
    <property type="component" value="Chromosome 1"/>
</dbReference>